<evidence type="ECO:0000313" key="2">
    <source>
        <dbReference type="Proteomes" id="UP000829447"/>
    </source>
</evidence>
<name>A0ACC5WPS1_PANGG</name>
<accession>A0ACC5WPS1</accession>
<sequence>MAASLSLTQLSSGNPVYDKYYRQVDPSGSGRVAATDAALFLKTSGLSDLVLGKIWDLADSERKGFLNKQQFFVALRLVACAQNGLEVAHKSLSVAVPPPKFHDTTSPLLPAAVPIDGPWMVKPEEKLKFDAIFDSLTPVGGMLTGDKVKPVLLNSKLPVDVLGRVWELSDIDRDGMLDKDEFAVAMYLVYRALENEPVPMILPPPLVPPSKRKKVNSPPVMPLLPSPPSLKERSSTHSGSQTLPAKPTPPQWVVSPGDKAKYDELFTKTDSDMDGLVSGPEVRDIFLKTGLPSATLARIWELCDIGDIGKLTREQFALALYLINQKLSKGIDPPQTLSPEMIPPSDRLSRQNNALLCQAADFSAIKELDSLSNEIMDLQREKSSVEQEIKEKEESIRQRTNEVQDLQDEVQKESEELRKLQAERQEVQEALERLDEQKLSLEAQLKLIRQQCSQENQLIQSLQAEHSEQEQRIGDYEDELVRAREELLCLQEQTRTLGEKVRSARAQLCPLQDAVTESHTQIAQIQSLQAEHSEQEQRIGDYEDELVRAREELLCLQEQTRTLGEKVRSARAQLCPLQDAVTESHTQIAQMQERLAELKTEEREVAAQLTWKVLVEEPPIVNGAPPPAEQPKLLQWPQPTEQPAKKPEDEDEEEEEEEELTPTDEPQELKVTEEQLEEESSELFISPKELKIDPVEDPFTSMMSTASSLSAAWPQNDTERSSPAVEWELKGVEMKQQASTGTTKVESPVPEQKEESSQPISAQSESSASVPAVDFFPSDPFTESDPFKSDDPFAKDIADPFGGDPFKGTDPFATDSFFKQSSSTTFSSEDPFASSDPFSSNTGSAEPDLFSSHLNNTAASDPFSKSNAVAADPFSSSSGSTAFTSKMDDLDDSDPFSSAAGAGNDPFVGSELSSKETPAAANDPFAPGGTVVKADSDPDPFATVFGTGTESFVGGFADFRNLEKSNGADHFASSSTHSKNLFKEENQSDVPPALPPKTGTPTRPPPPPPGKRSNIHRSESSDSVQRRGMGEFSSLPAKDTVPDPFAPSAPSQVPREPDRFATFDKYPTEEDMIEWAKRESEREERERVARLTQQEQEDLELAIALSKSELS</sequence>
<proteinExistence type="predicted"/>
<gene>
    <name evidence="1" type="ORF">PGIGA_G00243890</name>
</gene>
<organism evidence="1 2">
    <name type="scientific">Pangasianodon gigas</name>
    <name type="common">Mekong giant catfish</name>
    <name type="synonym">Pangasius gigas</name>
    <dbReference type="NCBI Taxonomy" id="30993"/>
    <lineage>
        <taxon>Eukaryota</taxon>
        <taxon>Metazoa</taxon>
        <taxon>Chordata</taxon>
        <taxon>Craniata</taxon>
        <taxon>Vertebrata</taxon>
        <taxon>Euteleostomi</taxon>
        <taxon>Actinopterygii</taxon>
        <taxon>Neopterygii</taxon>
        <taxon>Teleostei</taxon>
        <taxon>Ostariophysi</taxon>
        <taxon>Siluriformes</taxon>
        <taxon>Pangasiidae</taxon>
        <taxon>Pangasianodon</taxon>
    </lineage>
</organism>
<reference evidence="1 2" key="1">
    <citation type="journal article" date="2022" name="bioRxiv">
        <title>An ancient truncated duplication of the anti-Mullerian hormone receptor type 2 gene is a potential conserved master sex determinant in the Pangasiidae catfish family.</title>
        <authorList>
            <person name="Wen M."/>
            <person name="Pan Q."/>
            <person name="Jouanno E."/>
            <person name="Montfort J."/>
            <person name="Zahm M."/>
            <person name="Cabau C."/>
            <person name="Klopp C."/>
            <person name="Iampietro C."/>
            <person name="Roques C."/>
            <person name="Bouchez O."/>
            <person name="Castinel A."/>
            <person name="Donnadieu C."/>
            <person name="Parrinello H."/>
            <person name="Poncet C."/>
            <person name="Belmonte E."/>
            <person name="Gautier V."/>
            <person name="Avarre J.-C."/>
            <person name="Dugue R."/>
            <person name="Gustiano R."/>
            <person name="Ha T.T.T."/>
            <person name="Campet M."/>
            <person name="Sriphairoj K."/>
            <person name="Ribolli J."/>
            <person name="de Almeida F.L."/>
            <person name="Desvignes T."/>
            <person name="Postlethwait J.H."/>
            <person name="Bucao C.F."/>
            <person name="Robinson-Rechavi M."/>
            <person name="Bobe J."/>
            <person name="Herpin A."/>
            <person name="Guiguen Y."/>
        </authorList>
    </citation>
    <scope>NUCLEOTIDE SEQUENCE [LARGE SCALE GENOMIC DNA]</scope>
    <source>
        <strain evidence="1">YG-Dec2019</strain>
    </source>
</reference>
<dbReference type="Proteomes" id="UP000829447">
    <property type="component" value="Linkage Group LG8"/>
</dbReference>
<keyword evidence="2" id="KW-1185">Reference proteome</keyword>
<evidence type="ECO:0000313" key="1">
    <source>
        <dbReference type="EMBL" id="MCI4380779.1"/>
    </source>
</evidence>
<protein>
    <submittedName>
        <fullName evidence="1">Uncharacterized protein</fullName>
    </submittedName>
</protein>
<comment type="caution">
    <text evidence="1">The sequence shown here is derived from an EMBL/GenBank/DDBJ whole genome shotgun (WGS) entry which is preliminary data.</text>
</comment>
<dbReference type="EMBL" id="CM040461">
    <property type="protein sequence ID" value="MCI4380779.1"/>
    <property type="molecule type" value="Genomic_DNA"/>
</dbReference>